<dbReference type="RefSeq" id="WP_277833699.1">
    <property type="nucleotide sequence ID" value="NZ_JARQZE010000009.1"/>
</dbReference>
<reference evidence="4" key="1">
    <citation type="journal article" date="2019" name="Int. J. Syst. Evol. Microbiol.">
        <title>The Global Catalogue of Microorganisms (GCM) 10K type strain sequencing project: providing services to taxonomists for standard genome sequencing and annotation.</title>
        <authorList>
            <consortium name="The Broad Institute Genomics Platform"/>
            <consortium name="The Broad Institute Genome Sequencing Center for Infectious Disease"/>
            <person name="Wu L."/>
            <person name="Ma J."/>
        </authorList>
    </citation>
    <scope>NUCLEOTIDE SEQUENCE [LARGE SCALE GENOMIC DNA]</scope>
    <source>
        <strain evidence="4">CCUG 48884</strain>
    </source>
</reference>
<evidence type="ECO:0000256" key="1">
    <source>
        <dbReference type="SAM" id="MobiDB-lite"/>
    </source>
</evidence>
<dbReference type="EMBL" id="JBHTMC010000010">
    <property type="protein sequence ID" value="MFD1263148.1"/>
    <property type="molecule type" value="Genomic_DNA"/>
</dbReference>
<protein>
    <submittedName>
        <fullName evidence="3">Uncharacterized protein</fullName>
    </submittedName>
</protein>
<evidence type="ECO:0000313" key="3">
    <source>
        <dbReference type="EMBL" id="MFD1263148.1"/>
    </source>
</evidence>
<keyword evidence="4" id="KW-1185">Reference proteome</keyword>
<dbReference type="Proteomes" id="UP001597158">
    <property type="component" value="Unassembled WGS sequence"/>
</dbReference>
<name>A0ABW3WDY0_9RHOO</name>
<evidence type="ECO:0000256" key="2">
    <source>
        <dbReference type="SAM" id="Phobius"/>
    </source>
</evidence>
<feature type="region of interest" description="Disordered" evidence="1">
    <location>
        <begin position="41"/>
        <end position="85"/>
    </location>
</feature>
<evidence type="ECO:0000313" key="4">
    <source>
        <dbReference type="Proteomes" id="UP001597158"/>
    </source>
</evidence>
<proteinExistence type="predicted"/>
<feature type="transmembrane region" description="Helical" evidence="2">
    <location>
        <begin position="6"/>
        <end position="28"/>
    </location>
</feature>
<feature type="compositionally biased region" description="Low complexity" evidence="1">
    <location>
        <begin position="48"/>
        <end position="59"/>
    </location>
</feature>
<gene>
    <name evidence="3" type="ORF">ACFQ4M_06085</name>
</gene>
<keyword evidence="2" id="KW-0472">Membrane</keyword>
<sequence>MTTFILGLLLGLSAIGLVISCVALIHGFRVRAEIRRLSLSAPADKAQAPGGRARPPGAAKSKLTASSDKQTRQETEAPPAVRKPT</sequence>
<organism evidence="3 4">
    <name type="scientific">Thauera mechernichensis</name>
    <dbReference type="NCBI Taxonomy" id="82788"/>
    <lineage>
        <taxon>Bacteria</taxon>
        <taxon>Pseudomonadati</taxon>
        <taxon>Pseudomonadota</taxon>
        <taxon>Betaproteobacteria</taxon>
        <taxon>Rhodocyclales</taxon>
        <taxon>Zoogloeaceae</taxon>
        <taxon>Thauera</taxon>
    </lineage>
</organism>
<keyword evidence="2" id="KW-1133">Transmembrane helix</keyword>
<keyword evidence="2" id="KW-0812">Transmembrane</keyword>
<comment type="caution">
    <text evidence="3">The sequence shown here is derived from an EMBL/GenBank/DDBJ whole genome shotgun (WGS) entry which is preliminary data.</text>
</comment>
<accession>A0ABW3WDY0</accession>